<evidence type="ECO:0000313" key="6">
    <source>
        <dbReference type="EMBL" id="KAK1267727.1"/>
    </source>
</evidence>
<dbReference type="Proteomes" id="UP001179952">
    <property type="component" value="Unassembled WGS sequence"/>
</dbReference>
<dbReference type="InterPro" id="IPR057234">
    <property type="entry name" value="DUF7912"/>
</dbReference>
<proteinExistence type="inferred from homology"/>
<comment type="caution">
    <text evidence="6">The sequence shown here is derived from an EMBL/GenBank/DDBJ whole genome shotgun (WGS) entry which is preliminary data.</text>
</comment>
<dbReference type="InterPro" id="IPR003728">
    <property type="entry name" value="Ribosome_maturation_RimP"/>
</dbReference>
<dbReference type="PANTHER" id="PTHR34544:SF1">
    <property type="entry name" value="OS04G0438300 PROTEIN"/>
    <property type="match status" value="1"/>
</dbReference>
<dbReference type="HAMAP" id="MF_01077">
    <property type="entry name" value="RimP"/>
    <property type="match status" value="1"/>
</dbReference>
<keyword evidence="2" id="KW-0690">Ribosome biogenesis</keyword>
<feature type="domain" description="DUF7912" evidence="5">
    <location>
        <begin position="240"/>
        <end position="324"/>
    </location>
</feature>
<name>A0AAV9AUR6_ACOGR</name>
<reference evidence="6" key="2">
    <citation type="submission" date="2023-06" db="EMBL/GenBank/DDBJ databases">
        <authorList>
            <person name="Ma L."/>
            <person name="Liu K.-W."/>
            <person name="Li Z."/>
            <person name="Hsiao Y.-Y."/>
            <person name="Qi Y."/>
            <person name="Fu T."/>
            <person name="Tang G."/>
            <person name="Zhang D."/>
            <person name="Sun W.-H."/>
            <person name="Liu D.-K."/>
            <person name="Li Y."/>
            <person name="Chen G.-Z."/>
            <person name="Liu X.-D."/>
            <person name="Liao X.-Y."/>
            <person name="Jiang Y.-T."/>
            <person name="Yu X."/>
            <person name="Hao Y."/>
            <person name="Huang J."/>
            <person name="Zhao X.-W."/>
            <person name="Ke S."/>
            <person name="Chen Y.-Y."/>
            <person name="Wu W.-L."/>
            <person name="Hsu J.-L."/>
            <person name="Lin Y.-F."/>
            <person name="Huang M.-D."/>
            <person name="Li C.-Y."/>
            <person name="Huang L."/>
            <person name="Wang Z.-W."/>
            <person name="Zhao X."/>
            <person name="Zhong W.-Y."/>
            <person name="Peng D.-H."/>
            <person name="Ahmad S."/>
            <person name="Lan S."/>
            <person name="Zhang J.-S."/>
            <person name="Tsai W.-C."/>
            <person name="Van De Peer Y."/>
            <person name="Liu Z.-J."/>
        </authorList>
    </citation>
    <scope>NUCLEOTIDE SEQUENCE</scope>
    <source>
        <strain evidence="6">SCP</strain>
        <tissue evidence="6">Leaves</tissue>
    </source>
</reference>
<dbReference type="AlphaFoldDB" id="A0AAV9AUR6"/>
<evidence type="ECO:0008006" key="8">
    <source>
        <dbReference type="Google" id="ProtNLM"/>
    </source>
</evidence>
<evidence type="ECO:0000256" key="1">
    <source>
        <dbReference type="ARBA" id="ARBA00022490"/>
    </source>
</evidence>
<evidence type="ECO:0000259" key="4">
    <source>
        <dbReference type="Pfam" id="PF02576"/>
    </source>
</evidence>
<dbReference type="GO" id="GO:0042274">
    <property type="term" value="P:ribosomal small subunit biogenesis"/>
    <property type="evidence" value="ECO:0007669"/>
    <property type="project" value="InterPro"/>
</dbReference>
<evidence type="ECO:0000256" key="3">
    <source>
        <dbReference type="SAM" id="MobiDB-lite"/>
    </source>
</evidence>
<accession>A0AAV9AUR6</accession>
<gene>
    <name evidence="6" type="ORF">QJS04_geneDACA009031</name>
</gene>
<evidence type="ECO:0000256" key="2">
    <source>
        <dbReference type="ARBA" id="ARBA00022517"/>
    </source>
</evidence>
<dbReference type="Gene3D" id="3.30.300.70">
    <property type="entry name" value="RimP-like superfamily, N-terminal"/>
    <property type="match status" value="1"/>
</dbReference>
<evidence type="ECO:0000259" key="5">
    <source>
        <dbReference type="Pfam" id="PF25498"/>
    </source>
</evidence>
<keyword evidence="1" id="KW-0963">Cytoplasm</keyword>
<reference evidence="6" key="1">
    <citation type="journal article" date="2023" name="Nat. Commun.">
        <title>Diploid and tetraploid genomes of Acorus and the evolution of monocots.</title>
        <authorList>
            <person name="Ma L."/>
            <person name="Liu K.W."/>
            <person name="Li Z."/>
            <person name="Hsiao Y.Y."/>
            <person name="Qi Y."/>
            <person name="Fu T."/>
            <person name="Tang G.D."/>
            <person name="Zhang D."/>
            <person name="Sun W.H."/>
            <person name="Liu D.K."/>
            <person name="Li Y."/>
            <person name="Chen G.Z."/>
            <person name="Liu X.D."/>
            <person name="Liao X.Y."/>
            <person name="Jiang Y.T."/>
            <person name="Yu X."/>
            <person name="Hao Y."/>
            <person name="Huang J."/>
            <person name="Zhao X.W."/>
            <person name="Ke S."/>
            <person name="Chen Y.Y."/>
            <person name="Wu W.L."/>
            <person name="Hsu J.L."/>
            <person name="Lin Y.F."/>
            <person name="Huang M.D."/>
            <person name="Li C.Y."/>
            <person name="Huang L."/>
            <person name="Wang Z.W."/>
            <person name="Zhao X."/>
            <person name="Zhong W.Y."/>
            <person name="Peng D.H."/>
            <person name="Ahmad S."/>
            <person name="Lan S."/>
            <person name="Zhang J.S."/>
            <person name="Tsai W.C."/>
            <person name="Van de Peer Y."/>
            <person name="Liu Z.J."/>
        </authorList>
    </citation>
    <scope>NUCLEOTIDE SEQUENCE</scope>
    <source>
        <strain evidence="6">SCP</strain>
    </source>
</reference>
<sequence>MVLLLLSFSVVSLFDPLMESTLKRFCSSCFKTTLYFPNCSSTSCPPHNFSFPFYPRKFPSFPVRRPLLIVQAKKKSLNPQQVPFKDEELKFEEGEEEEEDEDGFESELIMDEDDEFDSDLEFEEEEEEEEEEAELHVGDGGSGGGISLAGTSWDKEALAIAEEVSMSFGGDLKIFAFKTSKNSIIRVRIEKLSTKYGSPSMSDIEAFSTSYQARLDEASRFGTIPEDITLEVSSPGIERVIRVPEELDRFKEKPMYVKYISSDTVNDGVFKLISFDLESGTCTWGLADMKVNRQKSGKGRPLSKKQKEWRLQTPFESLHLVRLYPQF</sequence>
<feature type="compositionally biased region" description="Acidic residues" evidence="3">
    <location>
        <begin position="120"/>
        <end position="133"/>
    </location>
</feature>
<dbReference type="Pfam" id="PF25498">
    <property type="entry name" value="DUF7912"/>
    <property type="match status" value="1"/>
</dbReference>
<feature type="region of interest" description="Disordered" evidence="3">
    <location>
        <begin position="120"/>
        <end position="148"/>
    </location>
</feature>
<dbReference type="Pfam" id="PF02576">
    <property type="entry name" value="RimP_N"/>
    <property type="match status" value="1"/>
</dbReference>
<organism evidence="6 7">
    <name type="scientific">Acorus gramineus</name>
    <name type="common">Dwarf sweet flag</name>
    <dbReference type="NCBI Taxonomy" id="55184"/>
    <lineage>
        <taxon>Eukaryota</taxon>
        <taxon>Viridiplantae</taxon>
        <taxon>Streptophyta</taxon>
        <taxon>Embryophyta</taxon>
        <taxon>Tracheophyta</taxon>
        <taxon>Spermatophyta</taxon>
        <taxon>Magnoliopsida</taxon>
        <taxon>Liliopsida</taxon>
        <taxon>Acoraceae</taxon>
        <taxon>Acorus</taxon>
    </lineage>
</organism>
<evidence type="ECO:0000313" key="7">
    <source>
        <dbReference type="Proteomes" id="UP001179952"/>
    </source>
</evidence>
<dbReference type="InterPro" id="IPR035956">
    <property type="entry name" value="RimP_N_sf"/>
</dbReference>
<dbReference type="SUPFAM" id="SSF75420">
    <property type="entry name" value="YhbC-like, N-terminal domain"/>
    <property type="match status" value="1"/>
</dbReference>
<keyword evidence="7" id="KW-1185">Reference proteome</keyword>
<dbReference type="InterPro" id="IPR028989">
    <property type="entry name" value="RimP_N"/>
</dbReference>
<protein>
    <recommendedName>
        <fullName evidence="8">Ribosome maturation factor RimP N-terminal domain-containing protein</fullName>
    </recommendedName>
</protein>
<feature type="domain" description="Ribosome maturation factor RimP N-terminal" evidence="4">
    <location>
        <begin position="176"/>
        <end position="238"/>
    </location>
</feature>
<feature type="compositionally biased region" description="Gly residues" evidence="3">
    <location>
        <begin position="138"/>
        <end position="147"/>
    </location>
</feature>
<dbReference type="PANTHER" id="PTHR34544">
    <property type="entry name" value="OSJNBA0006B20.18 PROTEIN"/>
    <property type="match status" value="1"/>
</dbReference>
<dbReference type="EMBL" id="JAUJYN010000007">
    <property type="protein sequence ID" value="KAK1267727.1"/>
    <property type="molecule type" value="Genomic_DNA"/>
</dbReference>